<evidence type="ECO:0000256" key="4">
    <source>
        <dbReference type="ARBA" id="ARBA00012834"/>
    </source>
</evidence>
<dbReference type="SUPFAM" id="SSF53335">
    <property type="entry name" value="S-adenosyl-L-methionine-dependent methyltransferases"/>
    <property type="match status" value="1"/>
</dbReference>
<dbReference type="Proteomes" id="UP000015102">
    <property type="component" value="Unassembled WGS sequence"/>
</dbReference>
<evidence type="ECO:0000313" key="10">
    <source>
        <dbReference type="Proteomes" id="UP000015102"/>
    </source>
</evidence>
<dbReference type="InterPro" id="IPR007213">
    <property type="entry name" value="Ppm1/Ppm2/Tcmp"/>
</dbReference>
<dbReference type="InterPro" id="IPR016651">
    <property type="entry name" value="LCMT1"/>
</dbReference>
<protein>
    <recommendedName>
        <fullName evidence="4">[phosphatase 2A protein]-leucine-carboxy methyltransferase</fullName>
        <ecNumber evidence="4">2.1.1.233</ecNumber>
    </recommendedName>
    <alternativeName>
        <fullName evidence="8">[Phosphatase 2A protein]-leucine-carboxy methyltransferase 1</fullName>
    </alternativeName>
</protein>
<dbReference type="EMBL" id="CAQQ02198717">
    <property type="status" value="NOT_ANNOTATED_CDS"/>
    <property type="molecule type" value="Genomic_DNA"/>
</dbReference>
<dbReference type="GO" id="GO:0005829">
    <property type="term" value="C:cytosol"/>
    <property type="evidence" value="ECO:0007669"/>
    <property type="project" value="TreeGrafter"/>
</dbReference>
<dbReference type="AlphaFoldDB" id="T1H3B6"/>
<keyword evidence="10" id="KW-1185">Reference proteome</keyword>
<dbReference type="PANTHER" id="PTHR13600:SF33">
    <property type="entry name" value="LEUCINE CARBOXYL METHYLTRANSFERASE 1"/>
    <property type="match status" value="1"/>
</dbReference>
<keyword evidence="6" id="KW-0808">Transferase</keyword>
<comment type="catalytic activity">
    <reaction evidence="1">
        <text>[phosphatase 2A protein]-C-terminal L-leucine + S-adenosyl-L-methionine = [phosphatase 2A protein]-C-terminal L-leucine methyl ester + S-adenosyl-L-homocysteine</text>
        <dbReference type="Rhea" id="RHEA:48544"/>
        <dbReference type="Rhea" id="RHEA-COMP:12134"/>
        <dbReference type="Rhea" id="RHEA-COMP:12135"/>
        <dbReference type="ChEBI" id="CHEBI:57856"/>
        <dbReference type="ChEBI" id="CHEBI:59789"/>
        <dbReference type="ChEBI" id="CHEBI:90516"/>
        <dbReference type="ChEBI" id="CHEBI:90517"/>
        <dbReference type="EC" id="2.1.1.233"/>
    </reaction>
</comment>
<dbReference type="Pfam" id="PF04072">
    <property type="entry name" value="LCM"/>
    <property type="match status" value="1"/>
</dbReference>
<dbReference type="GO" id="GO:0032259">
    <property type="term" value="P:methylation"/>
    <property type="evidence" value="ECO:0007669"/>
    <property type="project" value="UniProtKB-KW"/>
</dbReference>
<dbReference type="InterPro" id="IPR029063">
    <property type="entry name" value="SAM-dependent_MTases_sf"/>
</dbReference>
<dbReference type="GO" id="GO:0018423">
    <property type="term" value="F:protein C-terminal leucine carboxyl O-methyltransferase activity"/>
    <property type="evidence" value="ECO:0007669"/>
    <property type="project" value="UniProtKB-EC"/>
</dbReference>
<accession>T1H3B6</accession>
<evidence type="ECO:0000256" key="3">
    <source>
        <dbReference type="ARBA" id="ARBA00010703"/>
    </source>
</evidence>
<dbReference type="PANTHER" id="PTHR13600">
    <property type="entry name" value="LEUCINE CARBOXYL METHYLTRANSFERASE"/>
    <property type="match status" value="1"/>
</dbReference>
<reference evidence="10" key="1">
    <citation type="submission" date="2013-02" db="EMBL/GenBank/DDBJ databases">
        <authorList>
            <person name="Hughes D."/>
        </authorList>
    </citation>
    <scope>NUCLEOTIDE SEQUENCE</scope>
    <source>
        <strain>Durham</strain>
        <strain evidence="10">NC isolate 2 -- Noor lab</strain>
    </source>
</reference>
<sequence>MGVDLRNLEEVEQKLISAEIDFRLPTIFLSECVLVYIEPKYSIPLLKWFSSKFENAAFVNYEQDPAPFNSVHQTCHWFLCMISYEDLLFELHSPLDTRWSAISLLYLIPEVNMNDRFSSVMLSNLRARGCSLAGVDFCLSLETQKNRFLSTGWSGCRAWDMIQVYQSISASDRHRIERLEMLDEGELLVQLFQHYCLVVAWKV</sequence>
<evidence type="ECO:0000256" key="6">
    <source>
        <dbReference type="ARBA" id="ARBA00022679"/>
    </source>
</evidence>
<dbReference type="OMA" id="NDMMDRF"/>
<name>T1H3B6_MEGSC</name>
<evidence type="ECO:0000313" key="9">
    <source>
        <dbReference type="EnsemblMetazoa" id="MESCA010736-PA"/>
    </source>
</evidence>
<dbReference type="Gene3D" id="3.40.50.150">
    <property type="entry name" value="Vaccinia Virus protein VP39"/>
    <property type="match status" value="1"/>
</dbReference>
<keyword evidence="5" id="KW-0489">Methyltransferase</keyword>
<comment type="similarity">
    <text evidence="3">Belongs to the methyltransferase superfamily. LCMT family.</text>
</comment>
<keyword evidence="7" id="KW-0949">S-adenosyl-L-methionine</keyword>
<dbReference type="EnsemblMetazoa" id="MESCA010736-RA">
    <property type="protein sequence ID" value="MESCA010736-PA"/>
    <property type="gene ID" value="MESCA010736"/>
</dbReference>
<dbReference type="STRING" id="36166.T1H3B6"/>
<proteinExistence type="inferred from homology"/>
<dbReference type="HOGENOM" id="CLU_114331_0_0_1"/>
<evidence type="ECO:0000256" key="5">
    <source>
        <dbReference type="ARBA" id="ARBA00022603"/>
    </source>
</evidence>
<evidence type="ECO:0000256" key="7">
    <source>
        <dbReference type="ARBA" id="ARBA00022691"/>
    </source>
</evidence>
<dbReference type="EMBL" id="CAQQ02198716">
    <property type="status" value="NOT_ANNOTATED_CDS"/>
    <property type="molecule type" value="Genomic_DNA"/>
</dbReference>
<evidence type="ECO:0000256" key="1">
    <source>
        <dbReference type="ARBA" id="ARBA00000724"/>
    </source>
</evidence>
<organism evidence="9 10">
    <name type="scientific">Megaselia scalaris</name>
    <name type="common">Humpbacked fly</name>
    <name type="synonym">Phora scalaris</name>
    <dbReference type="NCBI Taxonomy" id="36166"/>
    <lineage>
        <taxon>Eukaryota</taxon>
        <taxon>Metazoa</taxon>
        <taxon>Ecdysozoa</taxon>
        <taxon>Arthropoda</taxon>
        <taxon>Hexapoda</taxon>
        <taxon>Insecta</taxon>
        <taxon>Pterygota</taxon>
        <taxon>Neoptera</taxon>
        <taxon>Endopterygota</taxon>
        <taxon>Diptera</taxon>
        <taxon>Brachycera</taxon>
        <taxon>Muscomorpha</taxon>
        <taxon>Platypezoidea</taxon>
        <taxon>Phoridae</taxon>
        <taxon>Megaseliini</taxon>
        <taxon>Megaselia</taxon>
    </lineage>
</organism>
<reference evidence="9" key="2">
    <citation type="submission" date="2015-06" db="UniProtKB">
        <authorList>
            <consortium name="EnsemblMetazoa"/>
        </authorList>
    </citation>
    <scope>IDENTIFICATION</scope>
</reference>
<comment type="function">
    <text evidence="2">Methylates the carboxyl group of the C-terminal leucine residue of protein phosphatase 2A catalytic subunits to form alpha-leucine ester residues.</text>
</comment>
<dbReference type="EC" id="2.1.1.233" evidence="4"/>
<evidence type="ECO:0000256" key="2">
    <source>
        <dbReference type="ARBA" id="ARBA00003455"/>
    </source>
</evidence>
<evidence type="ECO:0000256" key="8">
    <source>
        <dbReference type="ARBA" id="ARBA00032526"/>
    </source>
</evidence>